<organism evidence="1 2">
    <name type="scientific">Thalictrum thalictroides</name>
    <name type="common">Rue-anemone</name>
    <name type="synonym">Anemone thalictroides</name>
    <dbReference type="NCBI Taxonomy" id="46969"/>
    <lineage>
        <taxon>Eukaryota</taxon>
        <taxon>Viridiplantae</taxon>
        <taxon>Streptophyta</taxon>
        <taxon>Embryophyta</taxon>
        <taxon>Tracheophyta</taxon>
        <taxon>Spermatophyta</taxon>
        <taxon>Magnoliopsida</taxon>
        <taxon>Ranunculales</taxon>
        <taxon>Ranunculaceae</taxon>
        <taxon>Thalictroideae</taxon>
        <taxon>Thalictrum</taxon>
    </lineage>
</organism>
<reference evidence="1 2" key="1">
    <citation type="submission" date="2020-06" db="EMBL/GenBank/DDBJ databases">
        <title>Transcriptomic and genomic resources for Thalictrum thalictroides and T. hernandezii: Facilitating candidate gene discovery in an emerging model plant lineage.</title>
        <authorList>
            <person name="Arias T."/>
            <person name="Riano-Pachon D.M."/>
            <person name="Di Stilio V.S."/>
        </authorList>
    </citation>
    <scope>NUCLEOTIDE SEQUENCE [LARGE SCALE GENOMIC DNA]</scope>
    <source>
        <strain evidence="2">cv. WT478/WT964</strain>
        <tissue evidence="1">Leaves</tissue>
    </source>
</reference>
<evidence type="ECO:0000313" key="1">
    <source>
        <dbReference type="EMBL" id="KAF5201919.1"/>
    </source>
</evidence>
<accession>A0A7J6WWW0</accession>
<sequence length="100" mass="11807">MYGRDLHRAFGVFDVLEMTIFSRDECTMLCKSEKKQWTTYGNWNCLANDDQREDHYFRKVLLDWGSLFQDTVRRFSKLLFSGPSCSSEPYSSLSKFHGLM</sequence>
<gene>
    <name evidence="1" type="ORF">FRX31_008494</name>
</gene>
<proteinExistence type="predicted"/>
<dbReference type="Proteomes" id="UP000554482">
    <property type="component" value="Unassembled WGS sequence"/>
</dbReference>
<feature type="non-terminal residue" evidence="1">
    <location>
        <position position="100"/>
    </location>
</feature>
<dbReference type="EMBL" id="JABWDY010008786">
    <property type="protein sequence ID" value="KAF5201919.1"/>
    <property type="molecule type" value="Genomic_DNA"/>
</dbReference>
<protein>
    <submittedName>
        <fullName evidence="1">Uncharacterized protein</fullName>
    </submittedName>
</protein>
<keyword evidence="2" id="KW-1185">Reference proteome</keyword>
<evidence type="ECO:0000313" key="2">
    <source>
        <dbReference type="Proteomes" id="UP000554482"/>
    </source>
</evidence>
<dbReference type="AlphaFoldDB" id="A0A7J6WWW0"/>
<name>A0A7J6WWW0_THATH</name>
<comment type="caution">
    <text evidence="1">The sequence shown here is derived from an EMBL/GenBank/DDBJ whole genome shotgun (WGS) entry which is preliminary data.</text>
</comment>